<gene>
    <name evidence="2" type="ORF">Pcinc_028508</name>
</gene>
<feature type="compositionally biased region" description="Basic and acidic residues" evidence="1">
    <location>
        <begin position="421"/>
        <end position="433"/>
    </location>
</feature>
<name>A0AAE1F2Q0_PETCI</name>
<accession>A0AAE1F2Q0</accession>
<dbReference type="AlphaFoldDB" id="A0AAE1F2Q0"/>
<evidence type="ECO:0000313" key="3">
    <source>
        <dbReference type="Proteomes" id="UP001286313"/>
    </source>
</evidence>
<keyword evidence="3" id="KW-1185">Reference proteome</keyword>
<feature type="region of interest" description="Disordered" evidence="1">
    <location>
        <begin position="419"/>
        <end position="473"/>
    </location>
</feature>
<dbReference type="EMBL" id="JAWQEG010003502">
    <property type="protein sequence ID" value="KAK3865906.1"/>
    <property type="molecule type" value="Genomic_DNA"/>
</dbReference>
<proteinExistence type="predicted"/>
<evidence type="ECO:0000256" key="1">
    <source>
        <dbReference type="SAM" id="MobiDB-lite"/>
    </source>
</evidence>
<sequence>MTSSAEASRVLEEYLLESANAVVNVANNVENMANIIPQDAQVMSAVLLGTPKPSASDVVSLVNFKRRKVTKDELPSDILDAVSVSRFSQELHIRRAENAMMEICGHISRLSVPGKTSTSSSMALGGVYSCGEAGRRSLNKMREKNSIGIGLSLNGEPVLDKGKYETGSTAAITSPTEEIEVADIEATLIDMLDSLNINPSDLKNVVELTKRTNAYNLALKWSKSVEHQLDPSIAHSSEKTLTETYMPNAMEGIHDMYRIFRDSFLRTASQLTKIEDIDAVQNGMKNCMSLISSNALERAITALLFYSCFKVTNTTKELVGIEGGTVKKTKIERRKVNDIYVSLCFFFQSFHVSYADALYGLNDLINHTSYAEGYIRSLLTGYSYDSDGSWAAFNQVLDKRREILRRQWSERRCSGLQSELVRPHDDGDDDCHSSRSSSHKMKRSKREKMAEYHRIPHQKGGPRSTRGHNPSPH</sequence>
<evidence type="ECO:0000313" key="2">
    <source>
        <dbReference type="EMBL" id="KAK3865906.1"/>
    </source>
</evidence>
<organism evidence="2 3">
    <name type="scientific">Petrolisthes cinctipes</name>
    <name type="common">Flat porcelain crab</name>
    <dbReference type="NCBI Taxonomy" id="88211"/>
    <lineage>
        <taxon>Eukaryota</taxon>
        <taxon>Metazoa</taxon>
        <taxon>Ecdysozoa</taxon>
        <taxon>Arthropoda</taxon>
        <taxon>Crustacea</taxon>
        <taxon>Multicrustacea</taxon>
        <taxon>Malacostraca</taxon>
        <taxon>Eumalacostraca</taxon>
        <taxon>Eucarida</taxon>
        <taxon>Decapoda</taxon>
        <taxon>Pleocyemata</taxon>
        <taxon>Anomura</taxon>
        <taxon>Galatheoidea</taxon>
        <taxon>Porcellanidae</taxon>
        <taxon>Petrolisthes</taxon>
    </lineage>
</organism>
<comment type="caution">
    <text evidence="2">The sequence shown here is derived from an EMBL/GenBank/DDBJ whole genome shotgun (WGS) entry which is preliminary data.</text>
</comment>
<reference evidence="2" key="1">
    <citation type="submission" date="2023-10" db="EMBL/GenBank/DDBJ databases">
        <title>Genome assemblies of two species of porcelain crab, Petrolisthes cinctipes and Petrolisthes manimaculis (Anomura: Porcellanidae).</title>
        <authorList>
            <person name="Angst P."/>
        </authorList>
    </citation>
    <scope>NUCLEOTIDE SEQUENCE</scope>
    <source>
        <strain evidence="2">PB745_01</strain>
        <tissue evidence="2">Gill</tissue>
    </source>
</reference>
<protein>
    <submittedName>
        <fullName evidence="2">Uncharacterized protein</fullName>
    </submittedName>
</protein>
<dbReference type="Proteomes" id="UP001286313">
    <property type="component" value="Unassembled WGS sequence"/>
</dbReference>
<feature type="compositionally biased region" description="Basic residues" evidence="1">
    <location>
        <begin position="437"/>
        <end position="446"/>
    </location>
</feature>